<protein>
    <recommendedName>
        <fullName evidence="4">Lipoprotein</fullName>
    </recommendedName>
</protein>
<dbReference type="PROSITE" id="PS51257">
    <property type="entry name" value="PROKAR_LIPOPROTEIN"/>
    <property type="match status" value="1"/>
</dbReference>
<evidence type="ECO:0008006" key="4">
    <source>
        <dbReference type="Google" id="ProtNLM"/>
    </source>
</evidence>
<feature type="signal peptide" evidence="1">
    <location>
        <begin position="1"/>
        <end position="23"/>
    </location>
</feature>
<sequence length="218" mass="23100">MHRRRRTALAVSAAALLAAPLLAACGNEAHPGAAAVVGGERIEVSAVQAQAADVRAAQESSPEAAQLVNKSGQLNRAKLHGLIFGRILDKAAEDAGVTVTRKEIQEARTASRAQAGGEEQLRAMMLQQRWVAPEQIDNDMRQEVLLPKLAKALGADLGTPAGQQVVGEALTKASKALDIDVNPRFGAWDDQKMQLGTYQAPWISQVTEFAPQDPQAGA</sequence>
<dbReference type="RefSeq" id="WP_070204946.1">
    <property type="nucleotide sequence ID" value="NZ_LJGZ01000112.1"/>
</dbReference>
<dbReference type="InterPro" id="IPR006311">
    <property type="entry name" value="TAT_signal"/>
</dbReference>
<keyword evidence="1" id="KW-0732">Signal</keyword>
<organism evidence="2 3">
    <name type="scientific">Streptomyces nanshensis</name>
    <dbReference type="NCBI Taxonomy" id="518642"/>
    <lineage>
        <taxon>Bacteria</taxon>
        <taxon>Bacillati</taxon>
        <taxon>Actinomycetota</taxon>
        <taxon>Actinomycetes</taxon>
        <taxon>Kitasatosporales</taxon>
        <taxon>Streptomycetaceae</taxon>
        <taxon>Streptomyces</taxon>
    </lineage>
</organism>
<dbReference type="Proteomes" id="UP000175971">
    <property type="component" value="Unassembled WGS sequence"/>
</dbReference>
<evidence type="ECO:0000256" key="1">
    <source>
        <dbReference type="SAM" id="SignalP"/>
    </source>
</evidence>
<feature type="chain" id="PRO_5009197339" description="Lipoprotein" evidence="1">
    <location>
        <begin position="24"/>
        <end position="218"/>
    </location>
</feature>
<proteinExistence type="predicted"/>
<gene>
    <name evidence="2" type="ORF">AN221_40230</name>
</gene>
<dbReference type="Gene3D" id="1.10.4030.10">
    <property type="entry name" value="Porin chaperone SurA, peptide-binding domain"/>
    <property type="match status" value="1"/>
</dbReference>
<comment type="caution">
    <text evidence="2">The sequence shown here is derived from an EMBL/GenBank/DDBJ whole genome shotgun (WGS) entry which is preliminary data.</text>
</comment>
<dbReference type="SUPFAM" id="SSF109998">
    <property type="entry name" value="Triger factor/SurA peptide-binding domain-like"/>
    <property type="match status" value="1"/>
</dbReference>
<dbReference type="OrthoDB" id="3212108at2"/>
<dbReference type="InterPro" id="IPR027304">
    <property type="entry name" value="Trigger_fact/SurA_dom_sf"/>
</dbReference>
<dbReference type="PROSITE" id="PS51318">
    <property type="entry name" value="TAT"/>
    <property type="match status" value="1"/>
</dbReference>
<dbReference type="AlphaFoldDB" id="A0A1E7LGD1"/>
<dbReference type="PATRIC" id="fig|518642.7.peg.8040"/>
<name>A0A1E7LGD1_9ACTN</name>
<dbReference type="EMBL" id="LJGZ01000112">
    <property type="protein sequence ID" value="OEV15171.1"/>
    <property type="molecule type" value="Genomic_DNA"/>
</dbReference>
<evidence type="ECO:0000313" key="2">
    <source>
        <dbReference type="EMBL" id="OEV15171.1"/>
    </source>
</evidence>
<keyword evidence="3" id="KW-1185">Reference proteome</keyword>
<evidence type="ECO:0000313" key="3">
    <source>
        <dbReference type="Proteomes" id="UP000175971"/>
    </source>
</evidence>
<reference evidence="2 3" key="1">
    <citation type="journal article" date="2016" name="Front. Microbiol.">
        <title>Comparative Genomics Analysis of Streptomyces Species Reveals Their Adaptation to the Marine Environment and Their Diversity at the Genomic Level.</title>
        <authorList>
            <person name="Tian X."/>
            <person name="Zhang Z."/>
            <person name="Yang T."/>
            <person name="Chen M."/>
            <person name="Li J."/>
            <person name="Chen F."/>
            <person name="Yang J."/>
            <person name="Li W."/>
            <person name="Zhang B."/>
            <person name="Zhang Z."/>
            <person name="Wu J."/>
            <person name="Zhang C."/>
            <person name="Long L."/>
            <person name="Xiao J."/>
        </authorList>
    </citation>
    <scope>NUCLEOTIDE SEQUENCE [LARGE SCALE GENOMIC DNA]</scope>
    <source>
        <strain evidence="2 3">SCSIO M10372</strain>
    </source>
</reference>
<dbReference type="Pfam" id="PF13624">
    <property type="entry name" value="SurA_N_3"/>
    <property type="match status" value="1"/>
</dbReference>
<accession>A0A1E7LGD1</accession>